<accession>H0EKT9</accession>
<dbReference type="HOGENOM" id="CLU_2705015_0_0_1"/>
<dbReference type="InParanoid" id="H0EKT9"/>
<reference evidence="2 3" key="1">
    <citation type="journal article" date="2012" name="Eukaryot. Cell">
        <title>Genome sequence of the fungus Glarea lozoyensis: the first genome sequence of a species from the Helotiaceae family.</title>
        <authorList>
            <person name="Youssar L."/>
            <person name="Gruening B.A."/>
            <person name="Erxleben A."/>
            <person name="Guenther S."/>
            <person name="Huettel W."/>
        </authorList>
    </citation>
    <scope>NUCLEOTIDE SEQUENCE [LARGE SCALE GENOMIC DNA]</scope>
    <source>
        <strain evidence="3">ATCC 74030 / MF5533</strain>
    </source>
</reference>
<protein>
    <submittedName>
        <fullName evidence="2">Uncharacterized protein</fullName>
    </submittedName>
</protein>
<gene>
    <name evidence="2" type="ORF">M7I_3170</name>
</gene>
<keyword evidence="3" id="KW-1185">Reference proteome</keyword>
<evidence type="ECO:0000313" key="2">
    <source>
        <dbReference type="EMBL" id="EHL00782.1"/>
    </source>
</evidence>
<sequence length="73" mass="8098">MLDLQESPDTRQADEVVQPSSKGTTTLSATMGTSKDRNHQRPSFLAALNSSLKEGTEQFVDLEDIRPEPFSLF</sequence>
<name>H0EKT9_GLAL7</name>
<dbReference type="Proteomes" id="UP000005446">
    <property type="component" value="Unassembled WGS sequence"/>
</dbReference>
<evidence type="ECO:0000256" key="1">
    <source>
        <dbReference type="SAM" id="MobiDB-lite"/>
    </source>
</evidence>
<evidence type="ECO:0000313" key="3">
    <source>
        <dbReference type="Proteomes" id="UP000005446"/>
    </source>
</evidence>
<proteinExistence type="predicted"/>
<dbReference type="OrthoDB" id="3556558at2759"/>
<feature type="compositionally biased region" description="Polar residues" evidence="1">
    <location>
        <begin position="18"/>
        <end position="33"/>
    </location>
</feature>
<organism evidence="2 3">
    <name type="scientific">Glarea lozoyensis (strain ATCC 74030 / MF5533)</name>
    <dbReference type="NCBI Taxonomy" id="1104152"/>
    <lineage>
        <taxon>Eukaryota</taxon>
        <taxon>Fungi</taxon>
        <taxon>Dikarya</taxon>
        <taxon>Ascomycota</taxon>
        <taxon>Pezizomycotina</taxon>
        <taxon>Leotiomycetes</taxon>
        <taxon>Helotiales</taxon>
        <taxon>Helotiaceae</taxon>
        <taxon>Glarea</taxon>
    </lineage>
</organism>
<comment type="caution">
    <text evidence="2">The sequence shown here is derived from an EMBL/GenBank/DDBJ whole genome shotgun (WGS) entry which is preliminary data.</text>
</comment>
<feature type="region of interest" description="Disordered" evidence="1">
    <location>
        <begin position="1"/>
        <end position="42"/>
    </location>
</feature>
<dbReference type="AlphaFoldDB" id="H0EKT9"/>
<dbReference type="EMBL" id="AGUE01000073">
    <property type="protein sequence ID" value="EHL00782.1"/>
    <property type="molecule type" value="Genomic_DNA"/>
</dbReference>